<name>A0ACC2N960_9HYME</name>
<keyword evidence="2" id="KW-1185">Reference proteome</keyword>
<reference evidence="1" key="1">
    <citation type="submission" date="2023-04" db="EMBL/GenBank/DDBJ databases">
        <title>A chromosome-level genome assembly of the parasitoid wasp Eretmocerus hayati.</title>
        <authorList>
            <person name="Zhong Y."/>
            <person name="Liu S."/>
            <person name="Liu Y."/>
        </authorList>
    </citation>
    <scope>NUCLEOTIDE SEQUENCE</scope>
    <source>
        <strain evidence="1">ZJU_SS_LIU_2023</strain>
    </source>
</reference>
<dbReference type="EMBL" id="CM056744">
    <property type="protein sequence ID" value="KAJ8667658.1"/>
    <property type="molecule type" value="Genomic_DNA"/>
</dbReference>
<protein>
    <submittedName>
        <fullName evidence="1">Uncharacterized protein</fullName>
    </submittedName>
</protein>
<dbReference type="Proteomes" id="UP001239111">
    <property type="component" value="Chromosome 4"/>
</dbReference>
<organism evidence="1 2">
    <name type="scientific">Eretmocerus hayati</name>
    <dbReference type="NCBI Taxonomy" id="131215"/>
    <lineage>
        <taxon>Eukaryota</taxon>
        <taxon>Metazoa</taxon>
        <taxon>Ecdysozoa</taxon>
        <taxon>Arthropoda</taxon>
        <taxon>Hexapoda</taxon>
        <taxon>Insecta</taxon>
        <taxon>Pterygota</taxon>
        <taxon>Neoptera</taxon>
        <taxon>Endopterygota</taxon>
        <taxon>Hymenoptera</taxon>
        <taxon>Apocrita</taxon>
        <taxon>Proctotrupomorpha</taxon>
        <taxon>Chalcidoidea</taxon>
        <taxon>Aphelinidae</taxon>
        <taxon>Aphelininae</taxon>
        <taxon>Eretmocerus</taxon>
    </lineage>
</organism>
<proteinExistence type="predicted"/>
<comment type="caution">
    <text evidence="1">The sequence shown here is derived from an EMBL/GenBank/DDBJ whole genome shotgun (WGS) entry which is preliminary data.</text>
</comment>
<evidence type="ECO:0000313" key="2">
    <source>
        <dbReference type="Proteomes" id="UP001239111"/>
    </source>
</evidence>
<sequence length="391" mass="44674">MSQILFEKVYSKKGFGPGEQEWGYVDVRPGAHMFCWLYYTTNTAVSNYYDKPLLIWIQGGPGSSSTGFGNFGELGPLDEHLNTRNYTWVKDYNVLFIDNPVGTGFSYVDDFSILTTNNSQIARDLMELIRAFYQKIPEFKTIPTYIVSESYGGKMTAEWALEWYKGIVDTTGREAIEASAKQIGDAIKAGLWQEAFNSWDNITSVITSATGGFDWFNVLTKVEFKNDSRTQFADFNVKSSDKRSRRSTDDDPVLEKLMNGQVRESLNITAEWGAQSNETYDTLGSDFMKPVIDVVEHLLDETDLKIFIYSGQLDMIVDTPGTLRWVERMRWKHAKQWHSSERVPLVVNDIIEGYVKRYDNLGFYWVDRAGHMVPADNPAAMAKILEHLVQY</sequence>
<evidence type="ECO:0000313" key="1">
    <source>
        <dbReference type="EMBL" id="KAJ8667658.1"/>
    </source>
</evidence>
<gene>
    <name evidence="1" type="ORF">QAD02_009321</name>
</gene>
<accession>A0ACC2N960</accession>